<reference evidence="2" key="1">
    <citation type="journal article" date="2023" name="G3 (Bethesda)">
        <title>A reference genome for the long-term kleptoplast-retaining sea slug Elysia crispata morphotype clarki.</title>
        <authorList>
            <person name="Eastman K.E."/>
            <person name="Pendleton A.L."/>
            <person name="Shaikh M.A."/>
            <person name="Suttiyut T."/>
            <person name="Ogas R."/>
            <person name="Tomko P."/>
            <person name="Gavelis G."/>
            <person name="Widhalm J.R."/>
            <person name="Wisecaver J.H."/>
        </authorList>
    </citation>
    <scope>NUCLEOTIDE SEQUENCE</scope>
    <source>
        <strain evidence="2">ECLA1</strain>
    </source>
</reference>
<feature type="transmembrane region" description="Helical" evidence="1">
    <location>
        <begin position="44"/>
        <end position="62"/>
    </location>
</feature>
<accession>A0AAE0YEE2</accession>
<keyword evidence="1" id="KW-0812">Transmembrane</keyword>
<evidence type="ECO:0000313" key="3">
    <source>
        <dbReference type="Proteomes" id="UP001283361"/>
    </source>
</evidence>
<keyword evidence="3" id="KW-1185">Reference proteome</keyword>
<comment type="caution">
    <text evidence="2">The sequence shown here is derived from an EMBL/GenBank/DDBJ whole genome shotgun (WGS) entry which is preliminary data.</text>
</comment>
<evidence type="ECO:0000256" key="1">
    <source>
        <dbReference type="SAM" id="Phobius"/>
    </source>
</evidence>
<feature type="transmembrane region" description="Helical" evidence="1">
    <location>
        <begin position="12"/>
        <end position="32"/>
    </location>
</feature>
<name>A0AAE0YEE2_9GAST</name>
<keyword evidence="1" id="KW-0472">Membrane</keyword>
<proteinExistence type="predicted"/>
<keyword evidence="1" id="KW-1133">Transmembrane helix</keyword>
<dbReference type="AlphaFoldDB" id="A0AAE0YEE2"/>
<dbReference type="Proteomes" id="UP001283361">
    <property type="component" value="Unassembled WGS sequence"/>
</dbReference>
<protein>
    <submittedName>
        <fullName evidence="2">Uncharacterized protein</fullName>
    </submittedName>
</protein>
<sequence>MRIRIRRRMPTSVYFVTIILGVAGGIIFLSRYFSQMAPKINPKVVAYIGGVVASAAAYFLVIQPYKDKKVQQRFEAEARALYEMRLKRQVIPNESMENESFK</sequence>
<evidence type="ECO:0000313" key="2">
    <source>
        <dbReference type="EMBL" id="KAK3741988.1"/>
    </source>
</evidence>
<organism evidence="2 3">
    <name type="scientific">Elysia crispata</name>
    <name type="common">lettuce slug</name>
    <dbReference type="NCBI Taxonomy" id="231223"/>
    <lineage>
        <taxon>Eukaryota</taxon>
        <taxon>Metazoa</taxon>
        <taxon>Spiralia</taxon>
        <taxon>Lophotrochozoa</taxon>
        <taxon>Mollusca</taxon>
        <taxon>Gastropoda</taxon>
        <taxon>Heterobranchia</taxon>
        <taxon>Euthyneura</taxon>
        <taxon>Panpulmonata</taxon>
        <taxon>Sacoglossa</taxon>
        <taxon>Placobranchoidea</taxon>
        <taxon>Plakobranchidae</taxon>
        <taxon>Elysia</taxon>
    </lineage>
</organism>
<dbReference type="EMBL" id="JAWDGP010006383">
    <property type="protein sequence ID" value="KAK3741988.1"/>
    <property type="molecule type" value="Genomic_DNA"/>
</dbReference>
<gene>
    <name evidence="2" type="ORF">RRG08_024734</name>
</gene>